<keyword evidence="10" id="KW-0694">RNA-binding</keyword>
<keyword evidence="4" id="KW-0548">Nucleotidyltransferase</keyword>
<dbReference type="Gene3D" id="3.30.70.270">
    <property type="match status" value="2"/>
</dbReference>
<evidence type="ECO:0000256" key="6">
    <source>
        <dbReference type="ARBA" id="ARBA00022750"/>
    </source>
</evidence>
<dbReference type="OrthoDB" id="8065116at2759"/>
<feature type="compositionally biased region" description="Basic and acidic residues" evidence="16">
    <location>
        <begin position="499"/>
        <end position="512"/>
    </location>
</feature>
<evidence type="ECO:0000256" key="10">
    <source>
        <dbReference type="ARBA" id="ARBA00022884"/>
    </source>
</evidence>
<feature type="coiled-coil region" evidence="15">
    <location>
        <begin position="314"/>
        <end position="341"/>
    </location>
</feature>
<feature type="compositionally biased region" description="Low complexity" evidence="16">
    <location>
        <begin position="404"/>
        <end position="419"/>
    </location>
</feature>
<keyword evidence="2" id="KW-0645">Protease</keyword>
<reference evidence="18" key="1">
    <citation type="submission" date="2021-11" db="EMBL/GenBank/DDBJ databases">
        <authorList>
            <person name="Schell T."/>
        </authorList>
    </citation>
    <scope>NUCLEOTIDE SEQUENCE</scope>
    <source>
        <strain evidence="18">M5</strain>
    </source>
</reference>
<dbReference type="Pfam" id="PF00078">
    <property type="entry name" value="RVT_1"/>
    <property type="match status" value="1"/>
</dbReference>
<organism evidence="18 19">
    <name type="scientific">Daphnia galeata</name>
    <dbReference type="NCBI Taxonomy" id="27404"/>
    <lineage>
        <taxon>Eukaryota</taxon>
        <taxon>Metazoa</taxon>
        <taxon>Ecdysozoa</taxon>
        <taxon>Arthropoda</taxon>
        <taxon>Crustacea</taxon>
        <taxon>Branchiopoda</taxon>
        <taxon>Diplostraca</taxon>
        <taxon>Cladocera</taxon>
        <taxon>Anomopoda</taxon>
        <taxon>Daphniidae</taxon>
        <taxon>Daphnia</taxon>
    </lineage>
</organism>
<keyword evidence="14" id="KW-0862">Zinc</keyword>
<protein>
    <recommendedName>
        <fullName evidence="1">RNA-directed DNA polymerase</fullName>
        <ecNumber evidence="1">2.7.7.49</ecNumber>
    </recommendedName>
</protein>
<dbReference type="GO" id="GO:0004190">
    <property type="term" value="F:aspartic-type endopeptidase activity"/>
    <property type="evidence" value="ECO:0007669"/>
    <property type="project" value="UniProtKB-KW"/>
</dbReference>
<evidence type="ECO:0000313" key="19">
    <source>
        <dbReference type="Proteomes" id="UP000789390"/>
    </source>
</evidence>
<feature type="region of interest" description="Disordered" evidence="16">
    <location>
        <begin position="371"/>
        <end position="420"/>
    </location>
</feature>
<dbReference type="SMART" id="SM00343">
    <property type="entry name" value="ZnF_C2HC"/>
    <property type="match status" value="1"/>
</dbReference>
<comment type="caution">
    <text evidence="18">The sequence shown here is derived from an EMBL/GenBank/DDBJ whole genome shotgun (WGS) entry which is preliminary data.</text>
</comment>
<evidence type="ECO:0000256" key="8">
    <source>
        <dbReference type="ARBA" id="ARBA00022801"/>
    </source>
</evidence>
<evidence type="ECO:0000259" key="17">
    <source>
        <dbReference type="PROSITE" id="PS50158"/>
    </source>
</evidence>
<dbReference type="GO" id="GO:0003723">
    <property type="term" value="F:RNA binding"/>
    <property type="evidence" value="ECO:0007669"/>
    <property type="project" value="UniProtKB-KW"/>
</dbReference>
<dbReference type="CDD" id="cd01647">
    <property type="entry name" value="RT_LTR"/>
    <property type="match status" value="1"/>
</dbReference>
<dbReference type="GO" id="GO:0004519">
    <property type="term" value="F:endonuclease activity"/>
    <property type="evidence" value="ECO:0007669"/>
    <property type="project" value="UniProtKB-KW"/>
</dbReference>
<dbReference type="FunFam" id="3.30.70.270:FF:000020">
    <property type="entry name" value="Transposon Tf2-6 polyprotein-like Protein"/>
    <property type="match status" value="1"/>
</dbReference>
<dbReference type="EC" id="2.7.7.49" evidence="1"/>
<dbReference type="SUPFAM" id="SSF50630">
    <property type="entry name" value="Acid proteases"/>
    <property type="match status" value="1"/>
</dbReference>
<dbReference type="SUPFAM" id="SSF57756">
    <property type="entry name" value="Retrovirus zinc finger-like domains"/>
    <property type="match status" value="1"/>
</dbReference>
<dbReference type="InterPro" id="IPR021109">
    <property type="entry name" value="Peptidase_aspartic_dom_sf"/>
</dbReference>
<keyword evidence="14" id="KW-0863">Zinc-finger</keyword>
<keyword evidence="5" id="KW-0540">Nuclease</keyword>
<dbReference type="Gene3D" id="4.10.60.10">
    <property type="entry name" value="Zinc finger, CCHC-type"/>
    <property type="match status" value="1"/>
</dbReference>
<evidence type="ECO:0000256" key="9">
    <source>
        <dbReference type="ARBA" id="ARBA00022842"/>
    </source>
</evidence>
<dbReference type="AlphaFoldDB" id="A0A8J2RXT3"/>
<dbReference type="InterPro" id="IPR001878">
    <property type="entry name" value="Znf_CCHC"/>
</dbReference>
<dbReference type="InterPro" id="IPR000477">
    <property type="entry name" value="RT_dom"/>
</dbReference>
<dbReference type="PANTHER" id="PTHR46601:SF1">
    <property type="entry name" value="ADF-H DOMAIN-CONTAINING PROTEIN"/>
    <property type="match status" value="1"/>
</dbReference>
<name>A0A8J2RXT3_9CRUS</name>
<gene>
    <name evidence="18" type="ORF">DGAL_LOCUS13806</name>
</gene>
<dbReference type="InterPro" id="IPR043128">
    <property type="entry name" value="Rev_trsase/Diguanyl_cyclase"/>
</dbReference>
<feature type="compositionally biased region" description="Polar residues" evidence="16">
    <location>
        <begin position="441"/>
        <end position="450"/>
    </location>
</feature>
<keyword evidence="3" id="KW-0808">Transferase</keyword>
<feature type="compositionally biased region" description="Polar residues" evidence="16">
    <location>
        <begin position="462"/>
        <end position="497"/>
    </location>
</feature>
<accession>A0A8J2RXT3</accession>
<keyword evidence="6" id="KW-0064">Aspartyl protease</keyword>
<keyword evidence="13" id="KW-0238">DNA-binding</keyword>
<keyword evidence="19" id="KW-1185">Reference proteome</keyword>
<feature type="region of interest" description="Disordered" evidence="16">
    <location>
        <begin position="437"/>
        <end position="523"/>
    </location>
</feature>
<feature type="domain" description="CCHC-type" evidence="17">
    <location>
        <begin position="425"/>
        <end position="438"/>
    </location>
</feature>
<dbReference type="GO" id="GO:0003677">
    <property type="term" value="F:DNA binding"/>
    <property type="evidence" value="ECO:0007669"/>
    <property type="project" value="UniProtKB-KW"/>
</dbReference>
<dbReference type="GO" id="GO:0008270">
    <property type="term" value="F:zinc ion binding"/>
    <property type="evidence" value="ECO:0007669"/>
    <property type="project" value="UniProtKB-KW"/>
</dbReference>
<dbReference type="PROSITE" id="PS00141">
    <property type="entry name" value="ASP_PROTEASE"/>
    <property type="match status" value="1"/>
</dbReference>
<dbReference type="PANTHER" id="PTHR46601">
    <property type="entry name" value="ULP_PROTEASE DOMAIN-CONTAINING PROTEIN"/>
    <property type="match status" value="1"/>
</dbReference>
<dbReference type="GO" id="GO:0015074">
    <property type="term" value="P:DNA integration"/>
    <property type="evidence" value="ECO:0007669"/>
    <property type="project" value="UniProtKB-KW"/>
</dbReference>
<keyword evidence="12" id="KW-0695">RNA-directed DNA polymerase</keyword>
<evidence type="ECO:0000256" key="11">
    <source>
        <dbReference type="ARBA" id="ARBA00022908"/>
    </source>
</evidence>
<evidence type="ECO:0000313" key="18">
    <source>
        <dbReference type="EMBL" id="CAH0110246.1"/>
    </source>
</evidence>
<dbReference type="Gene3D" id="2.40.70.10">
    <property type="entry name" value="Acid Proteases"/>
    <property type="match status" value="1"/>
</dbReference>
<feature type="compositionally biased region" description="Polar residues" evidence="16">
    <location>
        <begin position="386"/>
        <end position="401"/>
    </location>
</feature>
<dbReference type="Pfam" id="PF00098">
    <property type="entry name" value="zf-CCHC"/>
    <property type="match status" value="1"/>
</dbReference>
<evidence type="ECO:0000256" key="16">
    <source>
        <dbReference type="SAM" id="MobiDB-lite"/>
    </source>
</evidence>
<dbReference type="InterPro" id="IPR036875">
    <property type="entry name" value="Znf_CCHC_sf"/>
</dbReference>
<dbReference type="InterPro" id="IPR001969">
    <property type="entry name" value="Aspartic_peptidase_AS"/>
</dbReference>
<keyword evidence="8" id="KW-0378">Hydrolase</keyword>
<keyword evidence="9" id="KW-0460">Magnesium</keyword>
<dbReference type="InterPro" id="IPR041577">
    <property type="entry name" value="RT_RNaseH_2"/>
</dbReference>
<sequence length="954" mass="108347">MERCSSCPGPERLREFLLDLTEEEGDEIIYKKWTQTDGSELATVTEEKDEFIESLVKLVGNLTKHHFIARSQSAYFANCKSNIDHVSCVLVSDFSENFACIIQDAIQGYYWMNEHATLLPFMAYMKKEDGSPFNIPIYVINRAASQYKNKKNFANLCSHEADFGLKAEWHFFASCHGKSACDGIGGTLKRLARLAKFFFAVAAFPDPVHSKDFCGKVVEVAFLGKNLYRKSKAYTLLVIEPNEPGISETVADYVSESDYDSDEDAFYFLFRHFFNEAEMANLTQNMIDTLQQAGQQNTEALVTGMRNLNAQRKLETITKECEKNAAKIKELEDLVKQLSTAATATTQSTRPIDLGDPAVIAAFNTYNNAQTNFPRNSVRFPDSNRSRSVSPFTYNNRSNRPALNASAQSSNSNRSNNRQDSGIVCYACGKRGHISRDCWGGNNNRQFNRQENPRFSGDNRRNPNQFSQQWRPNGNQSNQDRSRNQGRFHQNNNSYGRNFNRERGQSNERVSQDYRNNPPRNARQIDDVTTYALVDTGASVSAMSKYFFDSICGSSMDIAGIYDLNVSLDNSSDATTQRFYIVPALTETCILGIDFITKNAMVIDGETRRVTCNINDKHFSFMGETNVTEYNCSALIQKLNAVVATSDDDKANSERLLNSQNIRAKIEDVNSEKYRNMINELVEKNKDVIANKLCELGKAHGIKHKITTTGKVVYKRPRRQARANLETIDEEVDEMLKYEIIRPNFRDLNTETIKDKFPISNIDETKDYLLGAKYFSTLDLISGYWQIEIAEEDKHKTAFTTRKGHYEFNRMPLGLTNAPATFQQEGLRPDPKLTKAIENYPTPQNMSQVKSFLGLSGYYRKFIWDYANKARPLTILTRQKEPWRWGPTEDDAFQFLKTCLLEDPILRFPNFDLEFIVQTDASGFAVGSGRSAKKDSGIIRKKNIAASIRVTAVD</sequence>
<evidence type="ECO:0000256" key="7">
    <source>
        <dbReference type="ARBA" id="ARBA00022759"/>
    </source>
</evidence>
<evidence type="ECO:0000256" key="4">
    <source>
        <dbReference type="ARBA" id="ARBA00022695"/>
    </source>
</evidence>
<evidence type="ECO:0000256" key="1">
    <source>
        <dbReference type="ARBA" id="ARBA00012493"/>
    </source>
</evidence>
<evidence type="ECO:0000256" key="14">
    <source>
        <dbReference type="PROSITE-ProRule" id="PRU00047"/>
    </source>
</evidence>
<evidence type="ECO:0000256" key="15">
    <source>
        <dbReference type="SAM" id="Coils"/>
    </source>
</evidence>
<dbReference type="Proteomes" id="UP000789390">
    <property type="component" value="Unassembled WGS sequence"/>
</dbReference>
<keyword evidence="15" id="KW-0175">Coiled coil</keyword>
<proteinExistence type="predicted"/>
<dbReference type="CDD" id="cd00303">
    <property type="entry name" value="retropepsin_like"/>
    <property type="match status" value="1"/>
</dbReference>
<dbReference type="GO" id="GO:0006508">
    <property type="term" value="P:proteolysis"/>
    <property type="evidence" value="ECO:0007669"/>
    <property type="project" value="UniProtKB-KW"/>
</dbReference>
<dbReference type="InterPro" id="IPR043502">
    <property type="entry name" value="DNA/RNA_pol_sf"/>
</dbReference>
<dbReference type="Pfam" id="PF17919">
    <property type="entry name" value="RT_RNaseH_2"/>
    <property type="match status" value="1"/>
</dbReference>
<dbReference type="SUPFAM" id="SSF56672">
    <property type="entry name" value="DNA/RNA polymerases"/>
    <property type="match status" value="1"/>
</dbReference>
<evidence type="ECO:0000256" key="5">
    <source>
        <dbReference type="ARBA" id="ARBA00022722"/>
    </source>
</evidence>
<evidence type="ECO:0000256" key="3">
    <source>
        <dbReference type="ARBA" id="ARBA00022679"/>
    </source>
</evidence>
<evidence type="ECO:0000256" key="12">
    <source>
        <dbReference type="ARBA" id="ARBA00022918"/>
    </source>
</evidence>
<dbReference type="Gene3D" id="3.10.10.10">
    <property type="entry name" value="HIV Type 1 Reverse Transcriptase, subunit A, domain 1"/>
    <property type="match status" value="1"/>
</dbReference>
<evidence type="ECO:0000256" key="2">
    <source>
        <dbReference type="ARBA" id="ARBA00022670"/>
    </source>
</evidence>
<evidence type="ECO:0000256" key="13">
    <source>
        <dbReference type="ARBA" id="ARBA00023125"/>
    </source>
</evidence>
<dbReference type="EMBL" id="CAKKLH010000301">
    <property type="protein sequence ID" value="CAH0110246.1"/>
    <property type="molecule type" value="Genomic_DNA"/>
</dbReference>
<keyword evidence="7" id="KW-0255">Endonuclease</keyword>
<dbReference type="FunFam" id="3.10.10.10:FF:000007">
    <property type="entry name" value="Retrovirus-related Pol polyprotein from transposon 17.6-like Protein"/>
    <property type="match status" value="1"/>
</dbReference>
<keyword evidence="14" id="KW-0479">Metal-binding</keyword>
<dbReference type="GO" id="GO:0003964">
    <property type="term" value="F:RNA-directed DNA polymerase activity"/>
    <property type="evidence" value="ECO:0007669"/>
    <property type="project" value="UniProtKB-KW"/>
</dbReference>
<keyword evidence="11" id="KW-0229">DNA integration</keyword>
<dbReference type="PROSITE" id="PS50158">
    <property type="entry name" value="ZF_CCHC"/>
    <property type="match status" value="1"/>
</dbReference>